<accession>A0A8H5D6T3</accession>
<feature type="compositionally biased region" description="Polar residues" evidence="1">
    <location>
        <begin position="116"/>
        <end position="131"/>
    </location>
</feature>
<evidence type="ECO:0000313" key="2">
    <source>
        <dbReference type="EMBL" id="KAF5354570.1"/>
    </source>
</evidence>
<dbReference type="Proteomes" id="UP000559256">
    <property type="component" value="Unassembled WGS sequence"/>
</dbReference>
<evidence type="ECO:0000313" key="3">
    <source>
        <dbReference type="Proteomes" id="UP000559256"/>
    </source>
</evidence>
<protein>
    <submittedName>
        <fullName evidence="2">Uncharacterized protein</fullName>
    </submittedName>
</protein>
<proteinExistence type="predicted"/>
<comment type="caution">
    <text evidence="2">The sequence shown here is derived from an EMBL/GenBank/DDBJ whole genome shotgun (WGS) entry which is preliminary data.</text>
</comment>
<feature type="compositionally biased region" description="Polar residues" evidence="1">
    <location>
        <begin position="154"/>
        <end position="165"/>
    </location>
</feature>
<organism evidence="2 3">
    <name type="scientific">Tetrapyrgos nigripes</name>
    <dbReference type="NCBI Taxonomy" id="182062"/>
    <lineage>
        <taxon>Eukaryota</taxon>
        <taxon>Fungi</taxon>
        <taxon>Dikarya</taxon>
        <taxon>Basidiomycota</taxon>
        <taxon>Agaricomycotina</taxon>
        <taxon>Agaricomycetes</taxon>
        <taxon>Agaricomycetidae</taxon>
        <taxon>Agaricales</taxon>
        <taxon>Marasmiineae</taxon>
        <taxon>Marasmiaceae</taxon>
        <taxon>Tetrapyrgos</taxon>
    </lineage>
</organism>
<dbReference type="EMBL" id="JAACJM010000058">
    <property type="protein sequence ID" value="KAF5354570.1"/>
    <property type="molecule type" value="Genomic_DNA"/>
</dbReference>
<keyword evidence="3" id="KW-1185">Reference proteome</keyword>
<gene>
    <name evidence="2" type="ORF">D9758_011170</name>
</gene>
<dbReference type="AlphaFoldDB" id="A0A8H5D6T3"/>
<feature type="compositionally biased region" description="Polar residues" evidence="1">
    <location>
        <begin position="42"/>
        <end position="66"/>
    </location>
</feature>
<feature type="region of interest" description="Disordered" evidence="1">
    <location>
        <begin position="113"/>
        <end position="284"/>
    </location>
</feature>
<feature type="non-terminal residue" evidence="2">
    <location>
        <position position="284"/>
    </location>
</feature>
<name>A0A8H5D6T3_9AGAR</name>
<reference evidence="2 3" key="1">
    <citation type="journal article" date="2020" name="ISME J.">
        <title>Uncovering the hidden diversity of litter-decomposition mechanisms in mushroom-forming fungi.</title>
        <authorList>
            <person name="Floudas D."/>
            <person name="Bentzer J."/>
            <person name="Ahren D."/>
            <person name="Johansson T."/>
            <person name="Persson P."/>
            <person name="Tunlid A."/>
        </authorList>
    </citation>
    <scope>NUCLEOTIDE SEQUENCE [LARGE SCALE GENOMIC DNA]</scope>
    <source>
        <strain evidence="2 3">CBS 291.85</strain>
    </source>
</reference>
<feature type="compositionally biased region" description="Basic and acidic residues" evidence="1">
    <location>
        <begin position="226"/>
        <end position="266"/>
    </location>
</feature>
<feature type="compositionally biased region" description="Low complexity" evidence="1">
    <location>
        <begin position="166"/>
        <end position="192"/>
    </location>
</feature>
<evidence type="ECO:0000256" key="1">
    <source>
        <dbReference type="SAM" id="MobiDB-lite"/>
    </source>
</evidence>
<feature type="region of interest" description="Disordered" evidence="1">
    <location>
        <begin position="42"/>
        <end position="90"/>
    </location>
</feature>
<sequence>MAIAYMPKICFKLLSVSLHLSMHIIDRQAQSIPSIWMNADVTPSTTSRSSRAQSPDSEPKMSNGNGNDFGKSRTTDDNDHDADDTMTQTNGLGFGIGIGIGIGIGNERVFSPPLDRSTSYPTPIITETSILRPNRYDETKEEASNNDIHGYLQSPDSMLSPSSAKPVTSPSATSPGPVSSSSAGPRSPLARSNSKSARDKFKTFSRRISMSGMGFPFQIPGHGKHGKEGKDGIDKDKDKDKDRIEEDGDGDGHGDEELEGIHLQRLDEEEMGYRVPRHSIDDSN</sequence>
<feature type="compositionally biased region" description="Basic and acidic residues" evidence="1">
    <location>
        <begin position="134"/>
        <end position="143"/>
    </location>
</feature>